<dbReference type="AlphaFoldDB" id="A0A8C4QTN2"/>
<evidence type="ECO:0000313" key="11">
    <source>
        <dbReference type="Proteomes" id="UP000694388"/>
    </source>
</evidence>
<keyword evidence="5 9" id="KW-0472">Membrane</keyword>
<dbReference type="PANTHER" id="PTHR31925:SF1">
    <property type="entry name" value="LYSOSOMAL ENZYME TRAFFICKING FACTOR"/>
    <property type="match status" value="1"/>
</dbReference>
<evidence type="ECO:0000256" key="8">
    <source>
        <dbReference type="ARBA" id="ARBA00034557"/>
    </source>
</evidence>
<sequence length="159" mass="18264">MLFLTQSWLPLTTQGYEFVFLHRYVDVTTCMAWSSMNFRQRMGWICLASYLLASLALAHYIFDVSIAYSSLTLAHASLANPAPSSLPWRLLSWTLSLPLSLWIFVIITLYLQVFCFLVSCTRTNPKTMGYFLLPLCLIMMCRSRHPAMKEYRPGIGMSL</sequence>
<keyword evidence="4" id="KW-0333">Golgi apparatus</keyword>
<reference evidence="10" key="1">
    <citation type="submission" date="2025-08" db="UniProtKB">
        <authorList>
            <consortium name="Ensembl"/>
        </authorList>
    </citation>
    <scope>IDENTIFICATION</scope>
</reference>
<comment type="similarity">
    <text evidence="6">Belongs to the LYSET family.</text>
</comment>
<evidence type="ECO:0000256" key="4">
    <source>
        <dbReference type="ARBA" id="ARBA00023034"/>
    </source>
</evidence>
<evidence type="ECO:0000256" key="9">
    <source>
        <dbReference type="SAM" id="Phobius"/>
    </source>
</evidence>
<dbReference type="GeneTree" id="ENSGT00390000007473"/>
<protein>
    <recommendedName>
        <fullName evidence="7">Lysosomal enzyme trafficking factor</fullName>
    </recommendedName>
    <alternativeName>
        <fullName evidence="8">Transmembrane protein 251</fullName>
    </alternativeName>
</protein>
<feature type="transmembrane region" description="Helical" evidence="9">
    <location>
        <begin position="99"/>
        <end position="118"/>
    </location>
</feature>
<feature type="transmembrane region" description="Helical" evidence="9">
    <location>
        <begin position="42"/>
        <end position="62"/>
    </location>
</feature>
<dbReference type="GO" id="GO:0000139">
    <property type="term" value="C:Golgi membrane"/>
    <property type="evidence" value="ECO:0007669"/>
    <property type="project" value="UniProtKB-SubCell"/>
</dbReference>
<dbReference type="Proteomes" id="UP000694388">
    <property type="component" value="Unplaced"/>
</dbReference>
<proteinExistence type="inferred from homology"/>
<name>A0A8C4QTN2_EPTBU</name>
<dbReference type="InterPro" id="IPR028024">
    <property type="entry name" value="LYSET"/>
</dbReference>
<dbReference type="Pfam" id="PF15190">
    <property type="entry name" value="TMEM251"/>
    <property type="match status" value="1"/>
</dbReference>
<evidence type="ECO:0000256" key="1">
    <source>
        <dbReference type="ARBA" id="ARBA00004653"/>
    </source>
</evidence>
<evidence type="ECO:0000256" key="6">
    <source>
        <dbReference type="ARBA" id="ARBA00034485"/>
    </source>
</evidence>
<dbReference type="PANTHER" id="PTHR31925">
    <property type="entry name" value="TRANSMEMBRANE PROTEIN 251"/>
    <property type="match status" value="1"/>
</dbReference>
<comment type="subcellular location">
    <subcellularLocation>
        <location evidence="1">Golgi apparatus membrane</location>
        <topology evidence="1">Multi-pass membrane protein</topology>
    </subcellularLocation>
</comment>
<keyword evidence="2 9" id="KW-0812">Transmembrane</keyword>
<keyword evidence="3 9" id="KW-1133">Transmembrane helix</keyword>
<keyword evidence="11" id="KW-1185">Reference proteome</keyword>
<evidence type="ECO:0000256" key="7">
    <source>
        <dbReference type="ARBA" id="ARBA00034539"/>
    </source>
</evidence>
<organism evidence="10 11">
    <name type="scientific">Eptatretus burgeri</name>
    <name type="common">Inshore hagfish</name>
    <dbReference type="NCBI Taxonomy" id="7764"/>
    <lineage>
        <taxon>Eukaryota</taxon>
        <taxon>Metazoa</taxon>
        <taxon>Chordata</taxon>
        <taxon>Craniata</taxon>
        <taxon>Vertebrata</taxon>
        <taxon>Cyclostomata</taxon>
        <taxon>Myxini</taxon>
        <taxon>Myxiniformes</taxon>
        <taxon>Myxinidae</taxon>
        <taxon>Eptatretinae</taxon>
        <taxon>Eptatretus</taxon>
    </lineage>
</organism>
<dbReference type="Ensembl" id="ENSEBUT00000020268.1">
    <property type="protein sequence ID" value="ENSEBUP00000019692.1"/>
    <property type="gene ID" value="ENSEBUG00000012232.1"/>
</dbReference>
<accession>A0A8C4QTN2</accession>
<evidence type="ECO:0000256" key="3">
    <source>
        <dbReference type="ARBA" id="ARBA00022989"/>
    </source>
</evidence>
<dbReference type="OMA" id="CILIACT"/>
<evidence type="ECO:0000256" key="5">
    <source>
        <dbReference type="ARBA" id="ARBA00023136"/>
    </source>
</evidence>
<reference evidence="10" key="2">
    <citation type="submission" date="2025-09" db="UniProtKB">
        <authorList>
            <consortium name="Ensembl"/>
        </authorList>
    </citation>
    <scope>IDENTIFICATION</scope>
</reference>
<evidence type="ECO:0000313" key="10">
    <source>
        <dbReference type="Ensembl" id="ENSEBUP00000019692.1"/>
    </source>
</evidence>
<evidence type="ECO:0000256" key="2">
    <source>
        <dbReference type="ARBA" id="ARBA00022692"/>
    </source>
</evidence>